<keyword evidence="5 7" id="KW-0472">Membrane</keyword>
<keyword evidence="11" id="KW-1185">Reference proteome</keyword>
<evidence type="ECO:0000256" key="5">
    <source>
        <dbReference type="ARBA" id="ARBA00023136"/>
    </source>
</evidence>
<dbReference type="PROSITE" id="PS51225">
    <property type="entry name" value="MARVEL"/>
    <property type="match status" value="1"/>
</dbReference>
<dbReference type="GO" id="GO:0030672">
    <property type="term" value="C:synaptic vesicle membrane"/>
    <property type="evidence" value="ECO:0007669"/>
    <property type="project" value="TreeGrafter"/>
</dbReference>
<keyword evidence="3 7" id="KW-0812">Transmembrane</keyword>
<dbReference type="EMBL" id="JAGTTL010000024">
    <property type="protein sequence ID" value="KAK6303979.1"/>
    <property type="molecule type" value="Genomic_DNA"/>
</dbReference>
<comment type="similarity">
    <text evidence="2">Belongs to the synaptophysin/synaptobrevin family.</text>
</comment>
<evidence type="ECO:0000256" key="6">
    <source>
        <dbReference type="ARBA" id="ARBA00023180"/>
    </source>
</evidence>
<organism evidence="10 11">
    <name type="scientific">Coregonus suidteri</name>
    <dbReference type="NCBI Taxonomy" id="861788"/>
    <lineage>
        <taxon>Eukaryota</taxon>
        <taxon>Metazoa</taxon>
        <taxon>Chordata</taxon>
        <taxon>Craniata</taxon>
        <taxon>Vertebrata</taxon>
        <taxon>Euteleostomi</taxon>
        <taxon>Actinopterygii</taxon>
        <taxon>Neopterygii</taxon>
        <taxon>Teleostei</taxon>
        <taxon>Protacanthopterygii</taxon>
        <taxon>Salmoniformes</taxon>
        <taxon>Salmonidae</taxon>
        <taxon>Coregoninae</taxon>
        <taxon>Coregonus</taxon>
    </lineage>
</organism>
<dbReference type="PANTHER" id="PTHR10306:SF9">
    <property type="entry name" value="SYNAPTOPHYSIN-LIKE PROTEIN 1"/>
    <property type="match status" value="1"/>
</dbReference>
<dbReference type="Pfam" id="PF01284">
    <property type="entry name" value="MARVEL"/>
    <property type="match status" value="1"/>
</dbReference>
<evidence type="ECO:0000256" key="7">
    <source>
        <dbReference type="PROSITE-ProRule" id="PRU00581"/>
    </source>
</evidence>
<evidence type="ECO:0000256" key="3">
    <source>
        <dbReference type="ARBA" id="ARBA00022692"/>
    </source>
</evidence>
<gene>
    <name evidence="10" type="ORF">J4Q44_G00264330</name>
</gene>
<evidence type="ECO:0000313" key="11">
    <source>
        <dbReference type="Proteomes" id="UP001356427"/>
    </source>
</evidence>
<keyword evidence="4 8" id="KW-1133">Transmembrane helix</keyword>
<evidence type="ECO:0000256" key="8">
    <source>
        <dbReference type="SAM" id="Phobius"/>
    </source>
</evidence>
<name>A0AAN8QFQ1_9TELE</name>
<sequence>MDGIAQKSLLGFTLDLGPLKEPLAFIRVLEWDLLVTGAFAILWLVSSSAWGKGLTDVKWATSPSNLVGLISTCKDVSNKCTPGAVPHMGRLNSSVIFGFLNLILWGGNCWFLFKETSFHKSANPPADVEERSGVRPLPS</sequence>
<evidence type="ECO:0000256" key="2">
    <source>
        <dbReference type="ARBA" id="ARBA00006476"/>
    </source>
</evidence>
<proteinExistence type="inferred from homology"/>
<feature type="domain" description="MARVEL" evidence="9">
    <location>
        <begin position="1"/>
        <end position="117"/>
    </location>
</feature>
<dbReference type="PRINTS" id="PR00220">
    <property type="entry name" value="SYNAPTOPHYSN"/>
</dbReference>
<protein>
    <recommendedName>
        <fullName evidence="9">MARVEL domain-containing protein</fullName>
    </recommendedName>
</protein>
<evidence type="ECO:0000259" key="9">
    <source>
        <dbReference type="PROSITE" id="PS51225"/>
    </source>
</evidence>
<reference evidence="10 11" key="1">
    <citation type="submission" date="2021-04" db="EMBL/GenBank/DDBJ databases">
        <authorList>
            <person name="De Guttry C."/>
            <person name="Zahm M."/>
            <person name="Klopp C."/>
            <person name="Cabau C."/>
            <person name="Louis A."/>
            <person name="Berthelot C."/>
            <person name="Parey E."/>
            <person name="Roest Crollius H."/>
            <person name="Montfort J."/>
            <person name="Robinson-Rechavi M."/>
            <person name="Bucao C."/>
            <person name="Bouchez O."/>
            <person name="Gislard M."/>
            <person name="Lluch J."/>
            <person name="Milhes M."/>
            <person name="Lampietro C."/>
            <person name="Lopez Roques C."/>
            <person name="Donnadieu C."/>
            <person name="Braasch I."/>
            <person name="Desvignes T."/>
            <person name="Postlethwait J."/>
            <person name="Bobe J."/>
            <person name="Wedekind C."/>
            <person name="Guiguen Y."/>
        </authorList>
    </citation>
    <scope>NUCLEOTIDE SEQUENCE [LARGE SCALE GENOMIC DNA]</scope>
    <source>
        <strain evidence="10">Cs_M1</strain>
        <tissue evidence="10">Blood</tissue>
    </source>
</reference>
<dbReference type="AlphaFoldDB" id="A0AAN8QFQ1"/>
<dbReference type="InterPro" id="IPR008253">
    <property type="entry name" value="Marvel"/>
</dbReference>
<evidence type="ECO:0000256" key="1">
    <source>
        <dbReference type="ARBA" id="ARBA00004141"/>
    </source>
</evidence>
<comment type="subcellular location">
    <subcellularLocation>
        <location evidence="1">Membrane</location>
        <topology evidence="1">Multi-pass membrane protein</topology>
    </subcellularLocation>
</comment>
<feature type="transmembrane region" description="Helical" evidence="8">
    <location>
        <begin position="95"/>
        <end position="113"/>
    </location>
</feature>
<comment type="caution">
    <text evidence="10">The sequence shown here is derived from an EMBL/GenBank/DDBJ whole genome shotgun (WGS) entry which is preliminary data.</text>
</comment>
<keyword evidence="6" id="KW-0325">Glycoprotein</keyword>
<feature type="transmembrane region" description="Helical" evidence="8">
    <location>
        <begin position="28"/>
        <end position="46"/>
    </location>
</feature>
<dbReference type="Proteomes" id="UP001356427">
    <property type="component" value="Unassembled WGS sequence"/>
</dbReference>
<evidence type="ECO:0000256" key="4">
    <source>
        <dbReference type="ARBA" id="ARBA00022989"/>
    </source>
</evidence>
<dbReference type="PANTHER" id="PTHR10306">
    <property type="entry name" value="SYNAPTOPHYSIN"/>
    <property type="match status" value="1"/>
</dbReference>
<accession>A0AAN8QFQ1</accession>
<evidence type="ECO:0000313" key="10">
    <source>
        <dbReference type="EMBL" id="KAK6303979.1"/>
    </source>
</evidence>
<dbReference type="InterPro" id="IPR001285">
    <property type="entry name" value="Synaptophysin/porin"/>
</dbReference>